<dbReference type="Pfam" id="PF00408">
    <property type="entry name" value="PGM_PMM_IV"/>
    <property type="match status" value="1"/>
</dbReference>
<evidence type="ECO:0000256" key="6">
    <source>
        <dbReference type="ARBA" id="ARBA00023235"/>
    </source>
</evidence>
<dbReference type="Proteomes" id="UP001250932">
    <property type="component" value="Unassembled WGS sequence"/>
</dbReference>
<dbReference type="PANTHER" id="PTHR43771">
    <property type="entry name" value="PHOSPHOMANNOMUTASE"/>
    <property type="match status" value="1"/>
</dbReference>
<dbReference type="InterPro" id="IPR036900">
    <property type="entry name" value="A-D-PHexomutase_C_sf"/>
</dbReference>
<evidence type="ECO:0000256" key="3">
    <source>
        <dbReference type="ARBA" id="ARBA00022553"/>
    </source>
</evidence>
<accession>A0ABU3K4G9</accession>
<feature type="domain" description="Alpha-D-phosphohexomutase C-terminal" evidence="7">
    <location>
        <begin position="368"/>
        <end position="449"/>
    </location>
</feature>
<dbReference type="InterPro" id="IPR005843">
    <property type="entry name" value="A-D-PHexomutase_C"/>
</dbReference>
<dbReference type="SUPFAM" id="SSF55957">
    <property type="entry name" value="Phosphoglucomutase, C-terminal domain"/>
    <property type="match status" value="1"/>
</dbReference>
<dbReference type="PRINTS" id="PR00509">
    <property type="entry name" value="PGMPMM"/>
</dbReference>
<evidence type="ECO:0000256" key="1">
    <source>
        <dbReference type="ARBA" id="ARBA00001946"/>
    </source>
</evidence>
<keyword evidence="4" id="KW-0479">Metal-binding</keyword>
<proteinExistence type="inferred from homology"/>
<organism evidence="11 12">
    <name type="scientific">Candidatus Nitronereus thalassa</name>
    <dbReference type="NCBI Taxonomy" id="3020898"/>
    <lineage>
        <taxon>Bacteria</taxon>
        <taxon>Pseudomonadati</taxon>
        <taxon>Nitrospirota</taxon>
        <taxon>Nitrospiria</taxon>
        <taxon>Nitrospirales</taxon>
        <taxon>Nitrospiraceae</taxon>
        <taxon>Candidatus Nitronereus</taxon>
    </lineage>
</organism>
<dbReference type="EMBL" id="JAQOUE010000001">
    <property type="protein sequence ID" value="MDT7041263.1"/>
    <property type="molecule type" value="Genomic_DNA"/>
</dbReference>
<comment type="cofactor">
    <cofactor evidence="1">
        <name>Mg(2+)</name>
        <dbReference type="ChEBI" id="CHEBI:18420"/>
    </cofactor>
</comment>
<dbReference type="InterPro" id="IPR005844">
    <property type="entry name" value="A-D-PHexomutase_a/b/a-I"/>
</dbReference>
<gene>
    <name evidence="11" type="ORF">PPG34_02805</name>
</gene>
<evidence type="ECO:0000256" key="5">
    <source>
        <dbReference type="ARBA" id="ARBA00022842"/>
    </source>
</evidence>
<dbReference type="Gene3D" id="3.30.310.50">
    <property type="entry name" value="Alpha-D-phosphohexomutase, C-terminal domain"/>
    <property type="match status" value="1"/>
</dbReference>
<dbReference type="RefSeq" id="WP_313831618.1">
    <property type="nucleotide sequence ID" value="NZ_JAQOUE010000001.1"/>
</dbReference>
<keyword evidence="5" id="KW-0460">Magnesium</keyword>
<comment type="similarity">
    <text evidence="2">Belongs to the phosphohexose mutase family.</text>
</comment>
<feature type="domain" description="Alpha-D-phosphohexomutase alpha/beta/alpha" evidence="10">
    <location>
        <begin position="251"/>
        <end position="359"/>
    </location>
</feature>
<dbReference type="Gene3D" id="3.40.120.10">
    <property type="entry name" value="Alpha-D-Glucose-1,6-Bisphosphate, subunit A, domain 3"/>
    <property type="match status" value="3"/>
</dbReference>
<keyword evidence="12" id="KW-1185">Reference proteome</keyword>
<dbReference type="SUPFAM" id="SSF53738">
    <property type="entry name" value="Phosphoglucomutase, first 3 domains"/>
    <property type="match status" value="3"/>
</dbReference>
<keyword evidence="3" id="KW-0597">Phosphoprotein</keyword>
<evidence type="ECO:0000259" key="8">
    <source>
        <dbReference type="Pfam" id="PF02878"/>
    </source>
</evidence>
<evidence type="ECO:0000313" key="11">
    <source>
        <dbReference type="EMBL" id="MDT7041263.1"/>
    </source>
</evidence>
<evidence type="ECO:0000256" key="2">
    <source>
        <dbReference type="ARBA" id="ARBA00010231"/>
    </source>
</evidence>
<feature type="domain" description="Alpha-D-phosphohexomutase alpha/beta/alpha" evidence="8">
    <location>
        <begin position="3"/>
        <end position="127"/>
    </location>
</feature>
<reference evidence="11 12" key="1">
    <citation type="journal article" date="2023" name="ISME J.">
        <title>Cultivation and genomic characterization of novel and ubiquitous marine nitrite-oxidizing bacteria from the Nitrospirales.</title>
        <authorList>
            <person name="Mueller A.J."/>
            <person name="Daebeler A."/>
            <person name="Herbold C.W."/>
            <person name="Kirkegaard R.H."/>
            <person name="Daims H."/>
        </authorList>
    </citation>
    <scope>NUCLEOTIDE SEQUENCE [LARGE SCALE GENOMIC DNA]</scope>
    <source>
        <strain evidence="11 12">EB</strain>
    </source>
</reference>
<dbReference type="InterPro" id="IPR005841">
    <property type="entry name" value="Alpha-D-phosphohexomutase_SF"/>
</dbReference>
<evidence type="ECO:0000256" key="4">
    <source>
        <dbReference type="ARBA" id="ARBA00022723"/>
    </source>
</evidence>
<dbReference type="InterPro" id="IPR005846">
    <property type="entry name" value="A-D-PHexomutase_a/b/a-III"/>
</dbReference>
<feature type="domain" description="Alpha-D-phosphohexomutase alpha/beta/alpha" evidence="9">
    <location>
        <begin position="148"/>
        <end position="246"/>
    </location>
</feature>
<dbReference type="InterPro" id="IPR005845">
    <property type="entry name" value="A-D-PHexomutase_a/b/a-II"/>
</dbReference>
<comment type="caution">
    <text evidence="11">The sequence shown here is derived from an EMBL/GenBank/DDBJ whole genome shotgun (WGS) entry which is preliminary data.</text>
</comment>
<keyword evidence="6" id="KW-0413">Isomerase</keyword>
<evidence type="ECO:0000259" key="7">
    <source>
        <dbReference type="Pfam" id="PF00408"/>
    </source>
</evidence>
<protein>
    <submittedName>
        <fullName evidence="11">Phosphomannomutase/phosphoglucomutase</fullName>
    </submittedName>
</protein>
<name>A0ABU3K4G9_9BACT</name>
<dbReference type="Pfam" id="PF02878">
    <property type="entry name" value="PGM_PMM_I"/>
    <property type="match status" value="1"/>
</dbReference>
<dbReference type="PANTHER" id="PTHR43771:SF2">
    <property type="entry name" value="PHOSPHOMANNOMUTASE_PHOSPHOGLUCOMUTASE"/>
    <property type="match status" value="1"/>
</dbReference>
<evidence type="ECO:0000259" key="10">
    <source>
        <dbReference type="Pfam" id="PF02880"/>
    </source>
</evidence>
<sequence>MSIFREYDIRGIVGKDLTVEIAESIGRGYATLALSRGCKTVAVGRDGRLTSPELRDRFVAGVISTGMNVVDIGVCATPLLYFSLFNLPVDGGVMITGSHNAAEYNGFKMCVGKGALYGEGIQQLKKILDEGSYATGTGAVSESPVIPEYMAYLKENFSKVDGSGLHVVIDAGNGAASLVAKDALEQMGCKVTPLFCDLDGRFPNHHPDPTVVENLQDLIRTVKDQGADVGIGYDGDADRIGAIDEKSNILWGDRLMLIFARDILESQPGSTFISEVKASQLLYDDIEKRGGRGIMWKTGHSVLKAKMKEEKAVLAGEMSGHMFFADRYFGYDDAIYASCRLIEILAKKRKPLSSLLADLPITEVTPEIRVDCSDDVKFTLVEKVRNRFLSLHKNPDPTKPQLIVRDVVTIDGIRVRFDDGWGLIRASNTQPALVLRFEANSLDRLNTIRTYLEGELDTCQRALEP</sequence>
<dbReference type="InterPro" id="IPR016055">
    <property type="entry name" value="A-D-PHexomutase_a/b/a-I/II/III"/>
</dbReference>
<dbReference type="CDD" id="cd03089">
    <property type="entry name" value="PMM_PGM"/>
    <property type="match status" value="1"/>
</dbReference>
<dbReference type="Pfam" id="PF02880">
    <property type="entry name" value="PGM_PMM_III"/>
    <property type="match status" value="1"/>
</dbReference>
<evidence type="ECO:0000259" key="9">
    <source>
        <dbReference type="Pfam" id="PF02879"/>
    </source>
</evidence>
<dbReference type="Pfam" id="PF02879">
    <property type="entry name" value="PGM_PMM_II"/>
    <property type="match status" value="1"/>
</dbReference>
<evidence type="ECO:0000313" key="12">
    <source>
        <dbReference type="Proteomes" id="UP001250932"/>
    </source>
</evidence>